<dbReference type="EMBL" id="ML119706">
    <property type="protein sequence ID" value="RPA78841.1"/>
    <property type="molecule type" value="Genomic_DNA"/>
</dbReference>
<evidence type="ECO:0000313" key="3">
    <source>
        <dbReference type="Proteomes" id="UP000275078"/>
    </source>
</evidence>
<dbReference type="Proteomes" id="UP000275078">
    <property type="component" value="Unassembled WGS sequence"/>
</dbReference>
<keyword evidence="1" id="KW-0472">Membrane</keyword>
<sequence length="283" mass="32271">MEFPDFAALSLVNRTLVFFLLGFVFVCLVVVEQALERFTVKLWLNLASPLFCWILSLPQTVDLRKTAKKLVKRGSESVWNSGYTQRLAVIADHFTVYGFVTHIYDVIANTHLAVHFFTLLKWIFHHPYRLLARCFRGMRTTMADLIEPPAAEAAEKRARLRFANFLRPRPIPEGAPDRRPIELSAFAQDALQTMLQNYTAAAATQERVGQLEAAIEEDTRAHAATQARLAQRNTDYNALATRLEEVRETSAEQARTILRMEREMAAMRTQIGHLLQRVAELEG</sequence>
<protein>
    <submittedName>
        <fullName evidence="2">Uncharacterized protein</fullName>
    </submittedName>
</protein>
<reference evidence="2 3" key="1">
    <citation type="journal article" date="2018" name="Nat. Ecol. Evol.">
        <title>Pezizomycetes genomes reveal the molecular basis of ectomycorrhizal truffle lifestyle.</title>
        <authorList>
            <person name="Murat C."/>
            <person name="Payen T."/>
            <person name="Noel B."/>
            <person name="Kuo A."/>
            <person name="Morin E."/>
            <person name="Chen J."/>
            <person name="Kohler A."/>
            <person name="Krizsan K."/>
            <person name="Balestrini R."/>
            <person name="Da Silva C."/>
            <person name="Montanini B."/>
            <person name="Hainaut M."/>
            <person name="Levati E."/>
            <person name="Barry K.W."/>
            <person name="Belfiori B."/>
            <person name="Cichocki N."/>
            <person name="Clum A."/>
            <person name="Dockter R.B."/>
            <person name="Fauchery L."/>
            <person name="Guy J."/>
            <person name="Iotti M."/>
            <person name="Le Tacon F."/>
            <person name="Lindquist E.A."/>
            <person name="Lipzen A."/>
            <person name="Malagnac F."/>
            <person name="Mello A."/>
            <person name="Molinier V."/>
            <person name="Miyauchi S."/>
            <person name="Poulain J."/>
            <person name="Riccioni C."/>
            <person name="Rubini A."/>
            <person name="Sitrit Y."/>
            <person name="Splivallo R."/>
            <person name="Traeger S."/>
            <person name="Wang M."/>
            <person name="Zifcakova L."/>
            <person name="Wipf D."/>
            <person name="Zambonelli A."/>
            <person name="Paolocci F."/>
            <person name="Nowrousian M."/>
            <person name="Ottonello S."/>
            <person name="Baldrian P."/>
            <person name="Spatafora J.W."/>
            <person name="Henrissat B."/>
            <person name="Nagy L.G."/>
            <person name="Aury J.M."/>
            <person name="Wincker P."/>
            <person name="Grigoriev I.V."/>
            <person name="Bonfante P."/>
            <person name="Martin F.M."/>
        </authorList>
    </citation>
    <scope>NUCLEOTIDE SEQUENCE [LARGE SCALE GENOMIC DNA]</scope>
    <source>
        <strain evidence="2 3">RN42</strain>
    </source>
</reference>
<dbReference type="AlphaFoldDB" id="A0A3N4I3T7"/>
<feature type="transmembrane region" description="Helical" evidence="1">
    <location>
        <begin position="6"/>
        <end position="30"/>
    </location>
</feature>
<gene>
    <name evidence="2" type="ORF">BJ508DRAFT_328871</name>
</gene>
<accession>A0A3N4I3T7</accession>
<keyword evidence="1" id="KW-1133">Transmembrane helix</keyword>
<keyword evidence="3" id="KW-1185">Reference proteome</keyword>
<evidence type="ECO:0000313" key="2">
    <source>
        <dbReference type="EMBL" id="RPA78841.1"/>
    </source>
</evidence>
<proteinExistence type="predicted"/>
<organism evidence="2 3">
    <name type="scientific">Ascobolus immersus RN42</name>
    <dbReference type="NCBI Taxonomy" id="1160509"/>
    <lineage>
        <taxon>Eukaryota</taxon>
        <taxon>Fungi</taxon>
        <taxon>Dikarya</taxon>
        <taxon>Ascomycota</taxon>
        <taxon>Pezizomycotina</taxon>
        <taxon>Pezizomycetes</taxon>
        <taxon>Pezizales</taxon>
        <taxon>Ascobolaceae</taxon>
        <taxon>Ascobolus</taxon>
    </lineage>
</organism>
<name>A0A3N4I3T7_ASCIM</name>
<evidence type="ECO:0000256" key="1">
    <source>
        <dbReference type="SAM" id="Phobius"/>
    </source>
</evidence>
<keyword evidence="1" id="KW-0812">Transmembrane</keyword>
<feature type="transmembrane region" description="Helical" evidence="1">
    <location>
        <begin position="42"/>
        <end position="61"/>
    </location>
</feature>